<evidence type="ECO:0000313" key="3">
    <source>
        <dbReference type="EMBL" id="KHT64378.1"/>
    </source>
</evidence>
<keyword evidence="2" id="KW-0560">Oxidoreductase</keyword>
<evidence type="ECO:0000313" key="4">
    <source>
        <dbReference type="Proteomes" id="UP000031278"/>
    </source>
</evidence>
<organism evidence="3 4">
    <name type="scientific">Photobacterium gaetbulicola</name>
    <dbReference type="NCBI Taxonomy" id="1295392"/>
    <lineage>
        <taxon>Bacteria</taxon>
        <taxon>Pseudomonadati</taxon>
        <taxon>Pseudomonadota</taxon>
        <taxon>Gammaproteobacteria</taxon>
        <taxon>Vibrionales</taxon>
        <taxon>Vibrionaceae</taxon>
        <taxon>Photobacterium</taxon>
    </lineage>
</organism>
<dbReference type="GO" id="GO:0016491">
    <property type="term" value="F:oxidoreductase activity"/>
    <property type="evidence" value="ECO:0007669"/>
    <property type="project" value="UniProtKB-KW"/>
</dbReference>
<protein>
    <submittedName>
        <fullName evidence="3">3-ketoacyl-ACP synthase</fullName>
    </submittedName>
</protein>
<dbReference type="Gene3D" id="3.40.50.720">
    <property type="entry name" value="NAD(P)-binding Rossmann-like Domain"/>
    <property type="match status" value="1"/>
</dbReference>
<name>A0A0B9G6P6_9GAMM</name>
<dbReference type="RefSeq" id="WP_039459902.1">
    <property type="nucleotide sequence ID" value="NZ_JWLZ01000090.1"/>
</dbReference>
<dbReference type="PRINTS" id="PR00081">
    <property type="entry name" value="GDHRDH"/>
</dbReference>
<dbReference type="AlphaFoldDB" id="A0A0B9G6P6"/>
<dbReference type="FunFam" id="3.40.50.720:FF:000084">
    <property type="entry name" value="Short-chain dehydrogenase reductase"/>
    <property type="match status" value="1"/>
</dbReference>
<dbReference type="PANTHER" id="PTHR24321:SF8">
    <property type="entry name" value="ESTRADIOL 17-BETA-DEHYDROGENASE 8-RELATED"/>
    <property type="match status" value="1"/>
</dbReference>
<dbReference type="Pfam" id="PF13561">
    <property type="entry name" value="adh_short_C2"/>
    <property type="match status" value="1"/>
</dbReference>
<accession>A0A0B9G6P6</accession>
<comment type="similarity">
    <text evidence="1">Belongs to the short-chain dehydrogenases/reductases (SDR) family.</text>
</comment>
<comment type="caution">
    <text evidence="3">The sequence shown here is derived from an EMBL/GenBank/DDBJ whole genome shotgun (WGS) entry which is preliminary data.</text>
</comment>
<sequence>MFSDLKDKRIIITGSTSGIGLAAAKFLALSGAVVTLTSYRHHENIENTIREIESLGGRAQFYKVDFANASACQDFVNQFVSEYGGIDVLVNNVGGLVDRKQLEDIDAEFFDDVAYLNMRSALDMVRLCLPYLKESASQHDWSASVISVGSIAAYSGGGPGASLYAASKAWLHTVNRSWAKNYAKDKIRFNIIAPGTVDTAFHADKDDADKARMSKGIPMGRLGTAEEMAPTFGYLASHMMSGYVTGQILHINGGQYMS</sequence>
<dbReference type="InterPro" id="IPR036291">
    <property type="entry name" value="NAD(P)-bd_dom_sf"/>
</dbReference>
<dbReference type="EMBL" id="JWLZ01000090">
    <property type="protein sequence ID" value="KHT64378.1"/>
    <property type="molecule type" value="Genomic_DNA"/>
</dbReference>
<dbReference type="InterPro" id="IPR002347">
    <property type="entry name" value="SDR_fam"/>
</dbReference>
<evidence type="ECO:0000256" key="1">
    <source>
        <dbReference type="ARBA" id="ARBA00006484"/>
    </source>
</evidence>
<evidence type="ECO:0000256" key="2">
    <source>
        <dbReference type="ARBA" id="ARBA00023002"/>
    </source>
</evidence>
<dbReference type="PANTHER" id="PTHR24321">
    <property type="entry name" value="DEHYDROGENASES, SHORT CHAIN"/>
    <property type="match status" value="1"/>
</dbReference>
<proteinExistence type="inferred from homology"/>
<dbReference type="SUPFAM" id="SSF51735">
    <property type="entry name" value="NAD(P)-binding Rossmann-fold domains"/>
    <property type="match status" value="1"/>
</dbReference>
<reference evidence="3 4" key="1">
    <citation type="submission" date="2014-12" db="EMBL/GenBank/DDBJ databases">
        <title>Genome sequencing of Photobacterium gaetbulicola AD005a.</title>
        <authorList>
            <person name="Adrian T.G.S."/>
            <person name="Chan K.G."/>
        </authorList>
    </citation>
    <scope>NUCLEOTIDE SEQUENCE [LARGE SCALE GENOMIC DNA]</scope>
    <source>
        <strain evidence="3 4">AD005a</strain>
    </source>
</reference>
<dbReference type="Proteomes" id="UP000031278">
    <property type="component" value="Unassembled WGS sequence"/>
</dbReference>
<gene>
    <name evidence="3" type="ORF">RJ45_06565</name>
</gene>
<dbReference type="PRINTS" id="PR00080">
    <property type="entry name" value="SDRFAMILY"/>
</dbReference>
<dbReference type="CDD" id="cd05233">
    <property type="entry name" value="SDR_c"/>
    <property type="match status" value="1"/>
</dbReference>